<dbReference type="Gene3D" id="1.10.10.60">
    <property type="entry name" value="Homeodomain-like"/>
    <property type="match status" value="1"/>
</dbReference>
<keyword evidence="10" id="KW-0238">DNA-binding</keyword>
<dbReference type="SMART" id="SM00478">
    <property type="entry name" value="ENDO3c"/>
    <property type="match status" value="1"/>
</dbReference>
<dbReference type="SUPFAM" id="SSF55945">
    <property type="entry name" value="TATA-box binding protein-like"/>
    <property type="match status" value="1"/>
</dbReference>
<evidence type="ECO:0000256" key="9">
    <source>
        <dbReference type="ARBA" id="ARBA00023015"/>
    </source>
</evidence>
<keyword evidence="12" id="KW-0804">Transcription</keyword>
<dbReference type="RefSeq" id="WP_344225197.1">
    <property type="nucleotide sequence ID" value="NZ_BAAAQA010000025.1"/>
</dbReference>
<dbReference type="InterPro" id="IPR018060">
    <property type="entry name" value="HTH_AraC"/>
</dbReference>
<dbReference type="CDD" id="cd00056">
    <property type="entry name" value="ENDO3c"/>
    <property type="match status" value="1"/>
</dbReference>
<organism evidence="15 16">
    <name type="scientific">Kocuria atrinae</name>
    <dbReference type="NCBI Taxonomy" id="592377"/>
    <lineage>
        <taxon>Bacteria</taxon>
        <taxon>Bacillati</taxon>
        <taxon>Actinomycetota</taxon>
        <taxon>Actinomycetes</taxon>
        <taxon>Micrococcales</taxon>
        <taxon>Micrococcaceae</taxon>
        <taxon>Kocuria</taxon>
    </lineage>
</organism>
<keyword evidence="13" id="KW-0234">DNA repair</keyword>
<dbReference type="PANTHER" id="PTHR43003:SF13">
    <property type="entry name" value="DNA-3-METHYLADENINE GLYCOSYLASE 2"/>
    <property type="match status" value="1"/>
</dbReference>
<evidence type="ECO:0000256" key="6">
    <source>
        <dbReference type="ARBA" id="ARBA00022723"/>
    </source>
</evidence>
<dbReference type="SMART" id="SM00342">
    <property type="entry name" value="HTH_ARAC"/>
    <property type="match status" value="1"/>
</dbReference>
<comment type="caution">
    <text evidence="15">The sequence shown here is derived from an EMBL/GenBank/DDBJ whole genome shotgun (WGS) entry which is preliminary data.</text>
</comment>
<evidence type="ECO:0000256" key="12">
    <source>
        <dbReference type="ARBA" id="ARBA00023163"/>
    </source>
</evidence>
<comment type="catalytic activity">
    <reaction evidence="1">
        <text>Hydrolysis of alkylated DNA, releasing 3-methyladenine, 3-methylguanine, 7-methylguanine and 7-methyladenine.</text>
        <dbReference type="EC" id="3.2.2.21"/>
    </reaction>
</comment>
<evidence type="ECO:0000256" key="5">
    <source>
        <dbReference type="ARBA" id="ARBA00022679"/>
    </source>
</evidence>
<dbReference type="Gene3D" id="1.10.340.30">
    <property type="entry name" value="Hypothetical protein, domain 2"/>
    <property type="match status" value="1"/>
</dbReference>
<comment type="cofactor">
    <cofactor evidence="2">
        <name>Zn(2+)</name>
        <dbReference type="ChEBI" id="CHEBI:29105"/>
    </cofactor>
</comment>
<reference evidence="16" key="1">
    <citation type="journal article" date="2019" name="Int. J. Syst. Evol. Microbiol.">
        <title>The Global Catalogue of Microorganisms (GCM) 10K type strain sequencing project: providing services to taxonomists for standard genome sequencing and annotation.</title>
        <authorList>
            <consortium name="The Broad Institute Genomics Platform"/>
            <consortium name="The Broad Institute Genome Sequencing Center for Infectious Disease"/>
            <person name="Wu L."/>
            <person name="Ma J."/>
        </authorList>
    </citation>
    <scope>NUCLEOTIDE SEQUENCE [LARGE SCALE GENOMIC DNA]</scope>
    <source>
        <strain evidence="16">JCM 15914</strain>
    </source>
</reference>
<evidence type="ECO:0000256" key="10">
    <source>
        <dbReference type="ARBA" id="ARBA00023125"/>
    </source>
</evidence>
<dbReference type="SUPFAM" id="SSF46689">
    <property type="entry name" value="Homeodomain-like"/>
    <property type="match status" value="1"/>
</dbReference>
<evidence type="ECO:0000256" key="11">
    <source>
        <dbReference type="ARBA" id="ARBA00023159"/>
    </source>
</evidence>
<dbReference type="InterPro" id="IPR004026">
    <property type="entry name" value="Ada_DNA_repair_Zn-bd"/>
</dbReference>
<evidence type="ECO:0000256" key="7">
    <source>
        <dbReference type="ARBA" id="ARBA00022763"/>
    </source>
</evidence>
<feature type="domain" description="HTH araC/xylS-type" evidence="14">
    <location>
        <begin position="90"/>
        <end position="188"/>
    </location>
</feature>
<dbReference type="SUPFAM" id="SSF48150">
    <property type="entry name" value="DNA-glycosylase"/>
    <property type="match status" value="1"/>
</dbReference>
<evidence type="ECO:0000256" key="1">
    <source>
        <dbReference type="ARBA" id="ARBA00000086"/>
    </source>
</evidence>
<dbReference type="InterPro" id="IPR023170">
    <property type="entry name" value="HhH_base_excis_C"/>
</dbReference>
<dbReference type="Pfam" id="PF06029">
    <property type="entry name" value="AlkA_N"/>
    <property type="match status" value="1"/>
</dbReference>
<dbReference type="InterPro" id="IPR035451">
    <property type="entry name" value="Ada-like_dom_sf"/>
</dbReference>
<evidence type="ECO:0000313" key="15">
    <source>
        <dbReference type="EMBL" id="GAA2121043.1"/>
    </source>
</evidence>
<dbReference type="InterPro" id="IPR051912">
    <property type="entry name" value="Alkylbase_DNA_Glycosylase/TA"/>
</dbReference>
<name>A0ABP5JW22_9MICC</name>
<dbReference type="PROSITE" id="PS00041">
    <property type="entry name" value="HTH_ARAC_FAMILY_1"/>
    <property type="match status" value="1"/>
</dbReference>
<keyword evidence="16" id="KW-1185">Reference proteome</keyword>
<keyword evidence="5" id="KW-0808">Transferase</keyword>
<evidence type="ECO:0000313" key="16">
    <source>
        <dbReference type="Proteomes" id="UP001500166"/>
    </source>
</evidence>
<proteinExistence type="predicted"/>
<evidence type="ECO:0000256" key="4">
    <source>
        <dbReference type="ARBA" id="ARBA00022603"/>
    </source>
</evidence>
<keyword evidence="4" id="KW-0489">Methyltransferase</keyword>
<dbReference type="SMART" id="SM01009">
    <property type="entry name" value="AlkA_N"/>
    <property type="match status" value="1"/>
</dbReference>
<dbReference type="Pfam" id="PF12833">
    <property type="entry name" value="HTH_18"/>
    <property type="match status" value="1"/>
</dbReference>
<dbReference type="InterPro" id="IPR009057">
    <property type="entry name" value="Homeodomain-like_sf"/>
</dbReference>
<evidence type="ECO:0000256" key="13">
    <source>
        <dbReference type="ARBA" id="ARBA00023204"/>
    </source>
</evidence>
<dbReference type="Gene3D" id="3.30.310.20">
    <property type="entry name" value="DNA-3-methyladenine glycosylase AlkA, N-terminal domain"/>
    <property type="match status" value="1"/>
</dbReference>
<keyword evidence="9" id="KW-0805">Transcription regulation</keyword>
<dbReference type="InterPro" id="IPR010316">
    <property type="entry name" value="AlkA_N"/>
</dbReference>
<dbReference type="Pfam" id="PF02805">
    <property type="entry name" value="Ada_Zn_binding"/>
    <property type="match status" value="1"/>
</dbReference>
<dbReference type="InterPro" id="IPR011257">
    <property type="entry name" value="DNA_glycosylase"/>
</dbReference>
<dbReference type="Gene3D" id="1.10.1670.10">
    <property type="entry name" value="Helix-hairpin-Helix base-excision DNA repair enzymes (C-terminal)"/>
    <property type="match status" value="1"/>
</dbReference>
<keyword evidence="6" id="KW-0479">Metal-binding</keyword>
<protein>
    <recommendedName>
        <fullName evidence="3">DNA-3-methyladenine glycosylase II</fullName>
        <ecNumber evidence="3">3.2.2.21</ecNumber>
    </recommendedName>
</protein>
<dbReference type="PROSITE" id="PS01124">
    <property type="entry name" value="HTH_ARAC_FAMILY_2"/>
    <property type="match status" value="1"/>
</dbReference>
<keyword evidence="8" id="KW-0862">Zinc</keyword>
<dbReference type="InterPro" id="IPR037046">
    <property type="entry name" value="AlkA_N_sf"/>
</dbReference>
<gene>
    <name evidence="15" type="ORF">GCM10009824_23290</name>
</gene>
<accession>A0ABP5JW22</accession>
<keyword evidence="11" id="KW-0010">Activator</keyword>
<evidence type="ECO:0000256" key="2">
    <source>
        <dbReference type="ARBA" id="ARBA00001947"/>
    </source>
</evidence>
<dbReference type="Gene3D" id="3.40.10.10">
    <property type="entry name" value="DNA Methylphosphotriester Repair Domain"/>
    <property type="match status" value="1"/>
</dbReference>
<evidence type="ECO:0000259" key="14">
    <source>
        <dbReference type="PROSITE" id="PS01124"/>
    </source>
</evidence>
<dbReference type="PANTHER" id="PTHR43003">
    <property type="entry name" value="DNA-3-METHYLADENINE GLYCOSYLASE"/>
    <property type="match status" value="1"/>
</dbReference>
<dbReference type="SUPFAM" id="SSF57884">
    <property type="entry name" value="Ada DNA repair protein, N-terminal domain (N-Ada 10)"/>
    <property type="match status" value="1"/>
</dbReference>
<dbReference type="Proteomes" id="UP001500166">
    <property type="component" value="Unassembled WGS sequence"/>
</dbReference>
<dbReference type="EMBL" id="BAAAQA010000025">
    <property type="protein sequence ID" value="GAA2121043.1"/>
    <property type="molecule type" value="Genomic_DNA"/>
</dbReference>
<dbReference type="InterPro" id="IPR003265">
    <property type="entry name" value="HhH-GPD_domain"/>
</dbReference>
<sequence>MNFQDMSFDQRYRAVQSRDHRFDGLFVLGVKTTGIYCRPSCPARTPRAENVQFFRASAAAHAAGFRACKRCLPEAVPGSPEWNLRGDIAGRAMRLINDGVIDQHGVSGLAQQLGYSTRHLTRILREETGAGPLALARAHRAQTARLLLTQTTMPMSDIAFSAGFSSIRQFNDTIREVYDLSPQQVRGHGHRTAQTDTATVDLSLSYREPIDLPGLFAWFAARAIPGVELADDFSYARAIRLPGGPAWFRMYTSPDSAGHLRLQARVTEMQDLPVLMSRVRQLFNLDADPVAVDTTLTSLPAARPLIAALPGVRVAGCMDPHELLIRTMIGQQISVAAARTILTRITTGLGDPAPDFAPGLTRMFPTMGALAERGSSVLRGPKARQNAVLNAAETIAKGELSLGFGDDPDEQRASLLALKGVGPWTADYVRMRVTGDPDVFLIGDGALRAGARRAGLPADKAELLAWAAQASPWRSYLTTHLWRAPTVPAQSQQGDPS</sequence>
<keyword evidence="7" id="KW-0227">DNA damage</keyword>
<evidence type="ECO:0000256" key="3">
    <source>
        <dbReference type="ARBA" id="ARBA00012000"/>
    </source>
</evidence>
<dbReference type="InterPro" id="IPR018062">
    <property type="entry name" value="HTH_AraC-typ_CS"/>
</dbReference>
<evidence type="ECO:0000256" key="8">
    <source>
        <dbReference type="ARBA" id="ARBA00022833"/>
    </source>
</evidence>
<dbReference type="EC" id="3.2.2.21" evidence="3"/>